<dbReference type="RefSeq" id="WP_044646100.1">
    <property type="nucleotide sequence ID" value="NZ_JTHP01000017.1"/>
</dbReference>
<evidence type="ECO:0000313" key="3">
    <source>
        <dbReference type="EMBL" id="KJD45623.1"/>
    </source>
</evidence>
<gene>
    <name evidence="3" type="ORF">QD47_10630</name>
</gene>
<dbReference type="AlphaFoldDB" id="A0A0D7X3R8"/>
<keyword evidence="2" id="KW-0812">Transmembrane</keyword>
<evidence type="ECO:0000313" key="4">
    <source>
        <dbReference type="Proteomes" id="UP000032534"/>
    </source>
</evidence>
<proteinExistence type="predicted"/>
<feature type="coiled-coil region" evidence="1">
    <location>
        <begin position="177"/>
        <end position="205"/>
    </location>
</feature>
<dbReference type="PATRIC" id="fig|159743.3.peg.2363"/>
<keyword evidence="2" id="KW-0472">Membrane</keyword>
<accession>A0A0D7X3R8</accession>
<sequence length="209" mass="24440">MKLKAGAAGRHIRLVYGANGHFMALGSISLETFRKVRKKLVRNTTFKDLRDLRAGISSQVKFSLQLTMIIAITSFIITFAISPMTFYLQQSSKTNDWTHEYLVLIHKEKLQEIESITGKEDYLKDALENERTSYITELSKLQRVHIRAISLVIVPIMLIFSTLIYRNKWLYCVEQCVNEAFEEKKELLEKKKERREKELQSRKDTHLIN</sequence>
<feature type="transmembrane region" description="Helical" evidence="2">
    <location>
        <begin position="144"/>
        <end position="165"/>
    </location>
</feature>
<keyword evidence="2" id="KW-1133">Transmembrane helix</keyword>
<evidence type="ECO:0000256" key="2">
    <source>
        <dbReference type="SAM" id="Phobius"/>
    </source>
</evidence>
<keyword evidence="1" id="KW-0175">Coiled coil</keyword>
<dbReference type="EMBL" id="JTHP01000017">
    <property type="protein sequence ID" value="KJD45623.1"/>
    <property type="molecule type" value="Genomic_DNA"/>
</dbReference>
<keyword evidence="4" id="KW-1185">Reference proteome</keyword>
<organism evidence="3 4">
    <name type="scientific">Paenibacillus terrae</name>
    <dbReference type="NCBI Taxonomy" id="159743"/>
    <lineage>
        <taxon>Bacteria</taxon>
        <taxon>Bacillati</taxon>
        <taxon>Bacillota</taxon>
        <taxon>Bacilli</taxon>
        <taxon>Bacillales</taxon>
        <taxon>Paenibacillaceae</taxon>
        <taxon>Paenibacillus</taxon>
    </lineage>
</organism>
<evidence type="ECO:0000256" key="1">
    <source>
        <dbReference type="SAM" id="Coils"/>
    </source>
</evidence>
<protein>
    <submittedName>
        <fullName evidence="3">Uncharacterized protein</fullName>
    </submittedName>
</protein>
<name>A0A0D7X3R8_9BACL</name>
<reference evidence="3 4" key="1">
    <citation type="submission" date="2014-11" db="EMBL/GenBank/DDBJ databases">
        <title>Draft Genome Sequences of Paenibacillus polymyxa NRRL B-30509 and Paenibacillus terrae NRRL B-30644, Strains from a Poultry Environment that Produce Tridecaptin A and Paenicidins.</title>
        <authorList>
            <person name="van Belkum M.J."/>
            <person name="Lohans C.T."/>
            <person name="Vederas J.C."/>
        </authorList>
    </citation>
    <scope>NUCLEOTIDE SEQUENCE [LARGE SCALE GENOMIC DNA]</scope>
    <source>
        <strain evidence="3 4">NRRL B-30644</strain>
    </source>
</reference>
<feature type="transmembrane region" description="Helical" evidence="2">
    <location>
        <begin position="66"/>
        <end position="88"/>
    </location>
</feature>
<comment type="caution">
    <text evidence="3">The sequence shown here is derived from an EMBL/GenBank/DDBJ whole genome shotgun (WGS) entry which is preliminary data.</text>
</comment>
<dbReference type="Proteomes" id="UP000032534">
    <property type="component" value="Unassembled WGS sequence"/>
</dbReference>